<organism evidence="2">
    <name type="scientific">Nothobranchius kadleci</name>
    <name type="common">African annual killifish</name>
    <dbReference type="NCBI Taxonomy" id="1051664"/>
    <lineage>
        <taxon>Eukaryota</taxon>
        <taxon>Metazoa</taxon>
        <taxon>Chordata</taxon>
        <taxon>Craniata</taxon>
        <taxon>Vertebrata</taxon>
        <taxon>Euteleostomi</taxon>
        <taxon>Actinopterygii</taxon>
        <taxon>Neopterygii</taxon>
        <taxon>Teleostei</taxon>
        <taxon>Neoteleostei</taxon>
        <taxon>Acanthomorphata</taxon>
        <taxon>Ovalentaria</taxon>
        <taxon>Atherinomorphae</taxon>
        <taxon>Cyprinodontiformes</taxon>
        <taxon>Nothobranchiidae</taxon>
        <taxon>Nothobranchius</taxon>
    </lineage>
</organism>
<proteinExistence type="predicted"/>
<name>A0A1A8D9A5_NOTKA</name>
<sequence length="44" mass="4953">SARPIKRGRTPHDLFYPRPPLDPITTRLPADTEPKQPETQESAA</sequence>
<protein>
    <submittedName>
        <fullName evidence="2">Chromosome 21 open reading frame 7</fullName>
    </submittedName>
</protein>
<dbReference type="EMBL" id="HAEA01002212">
    <property type="protein sequence ID" value="SBQ30692.1"/>
    <property type="molecule type" value="Transcribed_RNA"/>
</dbReference>
<accession>A0A1A8D9A5</accession>
<gene>
    <name evidence="2" type="primary">C10H21ORF7</name>
</gene>
<evidence type="ECO:0000313" key="2">
    <source>
        <dbReference type="EMBL" id="SBQ30692.1"/>
    </source>
</evidence>
<evidence type="ECO:0000256" key="1">
    <source>
        <dbReference type="SAM" id="MobiDB-lite"/>
    </source>
</evidence>
<dbReference type="AlphaFoldDB" id="A0A1A8D9A5"/>
<reference evidence="2" key="2">
    <citation type="submission" date="2016-06" db="EMBL/GenBank/DDBJ databases">
        <title>The genome of a short-lived fish provides insights into sex chromosome evolution and the genetic control of aging.</title>
        <authorList>
            <person name="Reichwald K."/>
            <person name="Felder M."/>
            <person name="Petzold A."/>
            <person name="Koch P."/>
            <person name="Groth M."/>
            <person name="Platzer M."/>
        </authorList>
    </citation>
    <scope>NUCLEOTIDE SEQUENCE</scope>
    <source>
        <tissue evidence="2">Brain</tissue>
    </source>
</reference>
<feature type="region of interest" description="Disordered" evidence="1">
    <location>
        <begin position="1"/>
        <end position="44"/>
    </location>
</feature>
<feature type="non-terminal residue" evidence="2">
    <location>
        <position position="1"/>
    </location>
</feature>
<reference evidence="2" key="1">
    <citation type="submission" date="2016-05" db="EMBL/GenBank/DDBJ databases">
        <authorList>
            <person name="Lavstsen T."/>
            <person name="Jespersen J.S."/>
        </authorList>
    </citation>
    <scope>NUCLEOTIDE SEQUENCE</scope>
    <source>
        <tissue evidence="2">Brain</tissue>
    </source>
</reference>